<protein>
    <submittedName>
        <fullName evidence="3">DegV family protein</fullName>
    </submittedName>
</protein>
<dbReference type="RefSeq" id="WP_226538730.1">
    <property type="nucleotide sequence ID" value="NZ_CP129013.1"/>
</dbReference>
<evidence type="ECO:0000256" key="2">
    <source>
        <dbReference type="ARBA" id="ARBA00023121"/>
    </source>
</evidence>
<dbReference type="EMBL" id="CP129013">
    <property type="protein sequence ID" value="WLR42923.1"/>
    <property type="molecule type" value="Genomic_DNA"/>
</dbReference>
<dbReference type="PROSITE" id="PS51482">
    <property type="entry name" value="DEGV"/>
    <property type="match status" value="1"/>
</dbReference>
<evidence type="ECO:0000256" key="1">
    <source>
        <dbReference type="ARBA" id="ARBA00003238"/>
    </source>
</evidence>
<sequence>MTVHIIADSASDLPKEFFQQPSISFIPLKVELDGNDYLDSKTIEPIKVYEAMRQGKNVKTSQASLQSIQETFIDCIKKDQPALYVAFSSELSGTYQTAKMVVEQLKEDYPDTQIDIIDSKCASLGYGLAVKHAKLLSDKGLPLNQIKANIETLCQHIEHLFTVDDLEYLARGGRVSRSSAFVGGLLNIKPLLDVEDGKLIPLEKIRGRKKVFRRILELMEQRGVNLTNQTIAISHGDDEEGAHTLAEMVKEQFKPKDILINTIGAAIGAHSGPGTIAIFFLSDDSILHER</sequence>
<dbReference type="InterPro" id="IPR043168">
    <property type="entry name" value="DegV_C"/>
</dbReference>
<proteinExistence type="predicted"/>
<dbReference type="Gene3D" id="3.30.1180.10">
    <property type="match status" value="1"/>
</dbReference>
<accession>A0ABY9JVY6</accession>
<evidence type="ECO:0000313" key="3">
    <source>
        <dbReference type="EMBL" id="WLR42923.1"/>
    </source>
</evidence>
<gene>
    <name evidence="3" type="ORF">LC087_01445</name>
</gene>
<dbReference type="InterPro" id="IPR050270">
    <property type="entry name" value="DegV_domain_contain"/>
</dbReference>
<dbReference type="PANTHER" id="PTHR33434">
    <property type="entry name" value="DEGV DOMAIN-CONTAINING PROTEIN DR_1986-RELATED"/>
    <property type="match status" value="1"/>
</dbReference>
<dbReference type="NCBIfam" id="TIGR00762">
    <property type="entry name" value="DegV"/>
    <property type="match status" value="1"/>
</dbReference>
<dbReference type="SUPFAM" id="SSF82549">
    <property type="entry name" value="DAK1/DegV-like"/>
    <property type="match status" value="1"/>
</dbReference>
<evidence type="ECO:0000313" key="4">
    <source>
        <dbReference type="Proteomes" id="UP001197974"/>
    </source>
</evidence>
<keyword evidence="2" id="KW-0446">Lipid-binding</keyword>
<comment type="function">
    <text evidence="1">May bind long-chain fatty acids, such as palmitate, and may play a role in lipid transport or fatty acid metabolism.</text>
</comment>
<dbReference type="Pfam" id="PF02645">
    <property type="entry name" value="DegV"/>
    <property type="match status" value="1"/>
</dbReference>
<name>A0ABY9JVY6_9BACI</name>
<organism evidence="3 4">
    <name type="scientific">Bacillus carboniphilus</name>
    <dbReference type="NCBI Taxonomy" id="86663"/>
    <lineage>
        <taxon>Bacteria</taxon>
        <taxon>Bacillati</taxon>
        <taxon>Bacillota</taxon>
        <taxon>Bacilli</taxon>
        <taxon>Bacillales</taxon>
        <taxon>Bacillaceae</taxon>
        <taxon>Bacillus</taxon>
    </lineage>
</organism>
<keyword evidence="4" id="KW-1185">Reference proteome</keyword>
<dbReference type="InterPro" id="IPR003797">
    <property type="entry name" value="DegV"/>
</dbReference>
<dbReference type="PANTHER" id="PTHR33434:SF3">
    <property type="entry name" value="DEGV DOMAIN-CONTAINING PROTEIN YITS"/>
    <property type="match status" value="1"/>
</dbReference>
<reference evidence="3 4" key="1">
    <citation type="submission" date="2023-06" db="EMBL/GenBank/DDBJ databases">
        <title>Five Gram-positive bacteria isolated from mangrove sediments in Shenzhen, Guangdong, China.</title>
        <authorList>
            <person name="Yu S."/>
            <person name="Zheng W."/>
            <person name="Huang Y."/>
        </authorList>
    </citation>
    <scope>NUCLEOTIDE SEQUENCE [LARGE SCALE GENOMIC DNA]</scope>
    <source>
        <strain evidence="3 4">SaN35-3</strain>
    </source>
</reference>
<dbReference type="Proteomes" id="UP001197974">
    <property type="component" value="Chromosome"/>
</dbReference>
<dbReference type="Gene3D" id="3.40.50.10170">
    <property type="match status" value="1"/>
</dbReference>